<reference evidence="2 3" key="1">
    <citation type="submission" date="2021-06" db="EMBL/GenBank/DDBJ databases">
        <title>Bacillus sp. RD4P76, an endophyte from a halophyte.</title>
        <authorList>
            <person name="Sun J.-Q."/>
        </authorList>
    </citation>
    <scope>NUCLEOTIDE SEQUENCE [LARGE SCALE GENOMIC DNA]</scope>
    <source>
        <strain evidence="2 3">JCM 17098</strain>
    </source>
</reference>
<gene>
    <name evidence="2" type="ORF">KS407_09025</name>
</gene>
<accession>A0ABS6JSP2</accession>
<dbReference type="Gene3D" id="3.20.20.210">
    <property type="match status" value="1"/>
</dbReference>
<evidence type="ECO:0000259" key="1">
    <source>
        <dbReference type="Pfam" id="PF01208"/>
    </source>
</evidence>
<dbReference type="SUPFAM" id="SSF51726">
    <property type="entry name" value="UROD/MetE-like"/>
    <property type="match status" value="1"/>
</dbReference>
<feature type="domain" description="Uroporphyrinogen decarboxylase (URO-D)" evidence="1">
    <location>
        <begin position="28"/>
        <end position="337"/>
    </location>
</feature>
<dbReference type="InterPro" id="IPR000257">
    <property type="entry name" value="Uroporphyrinogen_deCOase"/>
</dbReference>
<dbReference type="InterPro" id="IPR038071">
    <property type="entry name" value="UROD/MetE-like_sf"/>
</dbReference>
<name>A0ABS6JSP2_9BACI</name>
<sequence length="340" mass="38308">MSTWTRKERFDAILSGELADRPIVSGWKHFLDHEQTGEDLAKITVRSTKKFDWDWVKINPRATYYTEVWGNTYDFEDYNWVFPKQTKAAIERPEDLFNIQAVDATKSAPLLEQIQAVKQIRGGLPDTPLTQTIFSPLTILLFLAGRMPYLNQTVYGSDKPMMLEELFLEERTGVHKALHAIALTLADYVKELKEAGIDGLFYAVTGTPHPSLFHEAAFNEFSRPYDLIVLEAARESGGKTILHTCGDYAQPKRFDEYPVHGISWDTKGRGNCGLDICLEKTKVGGVDHHLFAKNDLAAIRKEAATALKKMEGKPFILAPNCAIPPNVTDDALMEFRRSVG</sequence>
<dbReference type="PANTHER" id="PTHR47099">
    <property type="entry name" value="METHYLCOBAMIDE:COM METHYLTRANSFERASE MTBA"/>
    <property type="match status" value="1"/>
</dbReference>
<keyword evidence="3" id="KW-1185">Reference proteome</keyword>
<dbReference type="Proteomes" id="UP000790580">
    <property type="component" value="Unassembled WGS sequence"/>
</dbReference>
<dbReference type="Pfam" id="PF01208">
    <property type="entry name" value="URO-D"/>
    <property type="match status" value="1"/>
</dbReference>
<evidence type="ECO:0000313" key="3">
    <source>
        <dbReference type="Proteomes" id="UP000790580"/>
    </source>
</evidence>
<proteinExistence type="predicted"/>
<evidence type="ECO:0000313" key="2">
    <source>
        <dbReference type="EMBL" id="MBU9721586.1"/>
    </source>
</evidence>
<dbReference type="InterPro" id="IPR052024">
    <property type="entry name" value="Methanogen_methyltrans"/>
</dbReference>
<protein>
    <submittedName>
        <fullName evidence="2">Uroporphyrinogen-III decarboxylase</fullName>
    </submittedName>
</protein>
<dbReference type="PANTHER" id="PTHR47099:SF1">
    <property type="entry name" value="METHYLCOBAMIDE:COM METHYLTRANSFERASE MTBA"/>
    <property type="match status" value="1"/>
</dbReference>
<organism evidence="2 3">
    <name type="scientific">Evansella alkalicola</name>
    <dbReference type="NCBI Taxonomy" id="745819"/>
    <lineage>
        <taxon>Bacteria</taxon>
        <taxon>Bacillati</taxon>
        <taxon>Bacillota</taxon>
        <taxon>Bacilli</taxon>
        <taxon>Bacillales</taxon>
        <taxon>Bacillaceae</taxon>
        <taxon>Evansella</taxon>
    </lineage>
</organism>
<dbReference type="EMBL" id="JAHQCR010000036">
    <property type="protein sequence ID" value="MBU9721586.1"/>
    <property type="molecule type" value="Genomic_DNA"/>
</dbReference>
<dbReference type="RefSeq" id="WP_088076657.1">
    <property type="nucleotide sequence ID" value="NZ_JAHQCR010000036.1"/>
</dbReference>
<comment type="caution">
    <text evidence="2">The sequence shown here is derived from an EMBL/GenBank/DDBJ whole genome shotgun (WGS) entry which is preliminary data.</text>
</comment>